<evidence type="ECO:0000313" key="3">
    <source>
        <dbReference type="Proteomes" id="UP000316008"/>
    </source>
</evidence>
<feature type="transmembrane region" description="Helical" evidence="1">
    <location>
        <begin position="97"/>
        <end position="117"/>
    </location>
</feature>
<accession>A0A556N3R7</accession>
<evidence type="ECO:0000313" key="2">
    <source>
        <dbReference type="EMBL" id="TSJ46761.1"/>
    </source>
</evidence>
<protein>
    <submittedName>
        <fullName evidence="2">Uncharacterized protein</fullName>
    </submittedName>
</protein>
<feature type="transmembrane region" description="Helical" evidence="1">
    <location>
        <begin position="7"/>
        <end position="28"/>
    </location>
</feature>
<gene>
    <name evidence="2" type="ORF">FO442_06255</name>
</gene>
<reference evidence="2 3" key="1">
    <citation type="submission" date="2019-07" db="EMBL/GenBank/DDBJ databases">
        <authorList>
            <person name="Huq M.A."/>
        </authorList>
    </citation>
    <scope>NUCLEOTIDE SEQUENCE [LARGE SCALE GENOMIC DNA]</scope>
    <source>
        <strain evidence="2 3">MAH-3</strain>
    </source>
</reference>
<keyword evidence="1" id="KW-1133">Transmembrane helix</keyword>
<organism evidence="2 3">
    <name type="scientific">Fluviicola chungangensis</name>
    <dbReference type="NCBI Taxonomy" id="2597671"/>
    <lineage>
        <taxon>Bacteria</taxon>
        <taxon>Pseudomonadati</taxon>
        <taxon>Bacteroidota</taxon>
        <taxon>Flavobacteriia</taxon>
        <taxon>Flavobacteriales</taxon>
        <taxon>Crocinitomicaceae</taxon>
        <taxon>Fluviicola</taxon>
    </lineage>
</organism>
<proteinExistence type="predicted"/>
<sequence length="122" mass="13788">MSKRLGAFLSLIAIAAAYFVLIGVKSGWKIPENHLAGISALLLIFFSSTAIMMSGANATAESRAQRFILGTAIQMILVLFFVLIVKYAWKDSFKDFVWYFMSFFVVMLFTQALWMLLKVRKS</sequence>
<dbReference type="EMBL" id="VLPL01000002">
    <property type="protein sequence ID" value="TSJ46761.1"/>
    <property type="molecule type" value="Genomic_DNA"/>
</dbReference>
<name>A0A556N3R7_9FLAO</name>
<dbReference type="OrthoDB" id="9553592at2"/>
<keyword evidence="3" id="KW-1185">Reference proteome</keyword>
<dbReference type="RefSeq" id="WP_144332298.1">
    <property type="nucleotide sequence ID" value="NZ_VLPL01000002.1"/>
</dbReference>
<keyword evidence="1" id="KW-0472">Membrane</keyword>
<feature type="transmembrane region" description="Helical" evidence="1">
    <location>
        <begin position="34"/>
        <end position="55"/>
    </location>
</feature>
<dbReference type="AlphaFoldDB" id="A0A556N3R7"/>
<feature type="transmembrane region" description="Helical" evidence="1">
    <location>
        <begin position="67"/>
        <end position="85"/>
    </location>
</feature>
<evidence type="ECO:0000256" key="1">
    <source>
        <dbReference type="SAM" id="Phobius"/>
    </source>
</evidence>
<comment type="caution">
    <text evidence="2">The sequence shown here is derived from an EMBL/GenBank/DDBJ whole genome shotgun (WGS) entry which is preliminary data.</text>
</comment>
<keyword evidence="1" id="KW-0812">Transmembrane</keyword>
<dbReference type="Proteomes" id="UP000316008">
    <property type="component" value="Unassembled WGS sequence"/>
</dbReference>